<feature type="transmembrane region" description="Helical" evidence="5">
    <location>
        <begin position="287"/>
        <end position="307"/>
    </location>
</feature>
<dbReference type="PANTHER" id="PTHR23507">
    <property type="entry name" value="ZGC:174356"/>
    <property type="match status" value="1"/>
</dbReference>
<evidence type="ECO:0000256" key="5">
    <source>
        <dbReference type="SAM" id="Phobius"/>
    </source>
</evidence>
<feature type="transmembrane region" description="Helical" evidence="5">
    <location>
        <begin position="43"/>
        <end position="64"/>
    </location>
</feature>
<comment type="subcellular location">
    <subcellularLocation>
        <location evidence="1">Membrane</location>
        <topology evidence="1">Multi-pass membrane protein</topology>
    </subcellularLocation>
</comment>
<dbReference type="STRING" id="103827.A0A3P7KZU2"/>
<sequence length="350" mass="39854">MQFNDQIGINCSDHLTSSSNPELQKIANWILLLRYSLLTYLNYSIYLIFFSISHCSFGVIASALIGRIGDVKSRKLALIIPFTGLILEGRIVIIQRFHDFLTNHFQLSVYWLIASEGIFAIFGGYMSIFSSFFAYATESVNNYPAKCRSQVIAILEGIIGLGGTVGYLCSFILKLLGFTGIFTIFLVIYLICLLFLVFIIPSVNYHNRNTEQEFRKDIFGFELFVSDFIFVNKYSNFQVLLVYPFLRKHNVSDRALSLLGLISRALGRLWLAITWSTPATFMRKQNIISGSMFALFAITEAICNLLASVTFHTLYPLTLHFLPQLSFYILAASMLIPILILWYVFDMIHS</sequence>
<keyword evidence="3 5" id="KW-1133">Transmembrane helix</keyword>
<feature type="transmembrane region" description="Helical" evidence="5">
    <location>
        <begin position="179"/>
        <end position="206"/>
    </location>
</feature>
<feature type="transmembrane region" description="Helical" evidence="5">
    <location>
        <begin position="109"/>
        <end position="130"/>
    </location>
</feature>
<evidence type="ECO:0000313" key="7">
    <source>
        <dbReference type="Proteomes" id="UP000276776"/>
    </source>
</evidence>
<dbReference type="Gene3D" id="1.20.1250.20">
    <property type="entry name" value="MFS general substrate transporter like domains"/>
    <property type="match status" value="1"/>
</dbReference>
<gene>
    <name evidence="6" type="ORF">TCLT_LOCUS2777</name>
</gene>
<feature type="transmembrane region" description="Helical" evidence="5">
    <location>
        <begin position="76"/>
        <end position="97"/>
    </location>
</feature>
<dbReference type="OrthoDB" id="419734at2759"/>
<keyword evidence="2 5" id="KW-0812">Transmembrane</keyword>
<accession>A0A3P7KZU2</accession>
<dbReference type="Proteomes" id="UP000276776">
    <property type="component" value="Unassembled WGS sequence"/>
</dbReference>
<protein>
    <recommendedName>
        <fullName evidence="8">Major facilitator superfamily (MFS) profile domain-containing protein</fullName>
    </recommendedName>
</protein>
<evidence type="ECO:0000256" key="3">
    <source>
        <dbReference type="ARBA" id="ARBA00022989"/>
    </source>
</evidence>
<evidence type="ECO:0000313" key="6">
    <source>
        <dbReference type="EMBL" id="VDM98910.1"/>
    </source>
</evidence>
<name>A0A3P7KZU2_THECL</name>
<dbReference type="AlphaFoldDB" id="A0A3P7KZU2"/>
<feature type="transmembrane region" description="Helical" evidence="5">
    <location>
        <begin position="151"/>
        <end position="173"/>
    </location>
</feature>
<evidence type="ECO:0000256" key="4">
    <source>
        <dbReference type="ARBA" id="ARBA00023136"/>
    </source>
</evidence>
<feature type="transmembrane region" description="Helical" evidence="5">
    <location>
        <begin position="327"/>
        <end position="345"/>
    </location>
</feature>
<evidence type="ECO:0008006" key="8">
    <source>
        <dbReference type="Google" id="ProtNLM"/>
    </source>
</evidence>
<dbReference type="GO" id="GO:0016020">
    <property type="term" value="C:membrane"/>
    <property type="evidence" value="ECO:0007669"/>
    <property type="project" value="UniProtKB-SubCell"/>
</dbReference>
<organism evidence="6 7">
    <name type="scientific">Thelazia callipaeda</name>
    <name type="common">Oriental eyeworm</name>
    <name type="synonym">Parasitic nematode</name>
    <dbReference type="NCBI Taxonomy" id="103827"/>
    <lineage>
        <taxon>Eukaryota</taxon>
        <taxon>Metazoa</taxon>
        <taxon>Ecdysozoa</taxon>
        <taxon>Nematoda</taxon>
        <taxon>Chromadorea</taxon>
        <taxon>Rhabditida</taxon>
        <taxon>Spirurina</taxon>
        <taxon>Spiruromorpha</taxon>
        <taxon>Thelazioidea</taxon>
        <taxon>Thelaziidae</taxon>
        <taxon>Thelazia</taxon>
    </lineage>
</organism>
<dbReference type="InterPro" id="IPR036259">
    <property type="entry name" value="MFS_trans_sf"/>
</dbReference>
<reference evidence="6 7" key="1">
    <citation type="submission" date="2018-11" db="EMBL/GenBank/DDBJ databases">
        <authorList>
            <consortium name="Pathogen Informatics"/>
        </authorList>
    </citation>
    <scope>NUCLEOTIDE SEQUENCE [LARGE SCALE GENOMIC DNA]</scope>
</reference>
<evidence type="ECO:0000256" key="1">
    <source>
        <dbReference type="ARBA" id="ARBA00004141"/>
    </source>
</evidence>
<proteinExistence type="predicted"/>
<dbReference type="EMBL" id="UYYF01000691">
    <property type="protein sequence ID" value="VDM98910.1"/>
    <property type="molecule type" value="Genomic_DNA"/>
</dbReference>
<dbReference type="GO" id="GO:0022857">
    <property type="term" value="F:transmembrane transporter activity"/>
    <property type="evidence" value="ECO:0007669"/>
    <property type="project" value="TreeGrafter"/>
</dbReference>
<keyword evidence="7" id="KW-1185">Reference proteome</keyword>
<dbReference type="SUPFAM" id="SSF103473">
    <property type="entry name" value="MFS general substrate transporter"/>
    <property type="match status" value="1"/>
</dbReference>
<dbReference type="PANTHER" id="PTHR23507:SF27">
    <property type="entry name" value="SOLUTE CARRIER FAMILY RELATED"/>
    <property type="match status" value="1"/>
</dbReference>
<evidence type="ECO:0000256" key="2">
    <source>
        <dbReference type="ARBA" id="ARBA00022692"/>
    </source>
</evidence>
<keyword evidence="4 5" id="KW-0472">Membrane</keyword>